<reference evidence="1" key="1">
    <citation type="submission" date="2020-05" db="EMBL/GenBank/DDBJ databases">
        <title>Large-scale comparative analyses of tick genomes elucidate their genetic diversity and vector capacities.</title>
        <authorList>
            <person name="Jia N."/>
            <person name="Wang J."/>
            <person name="Shi W."/>
            <person name="Du L."/>
            <person name="Sun Y."/>
            <person name="Zhan W."/>
            <person name="Jiang J."/>
            <person name="Wang Q."/>
            <person name="Zhang B."/>
            <person name="Ji P."/>
            <person name="Sakyi L.B."/>
            <person name="Cui X."/>
            <person name="Yuan T."/>
            <person name="Jiang B."/>
            <person name="Yang W."/>
            <person name="Lam T.T.-Y."/>
            <person name="Chang Q."/>
            <person name="Ding S."/>
            <person name="Wang X."/>
            <person name="Zhu J."/>
            <person name="Ruan X."/>
            <person name="Zhao L."/>
            <person name="Wei J."/>
            <person name="Que T."/>
            <person name="Du C."/>
            <person name="Cheng J."/>
            <person name="Dai P."/>
            <person name="Han X."/>
            <person name="Huang E."/>
            <person name="Gao Y."/>
            <person name="Liu J."/>
            <person name="Shao H."/>
            <person name="Ye R."/>
            <person name="Li L."/>
            <person name="Wei W."/>
            <person name="Wang X."/>
            <person name="Wang C."/>
            <person name="Yang T."/>
            <person name="Huo Q."/>
            <person name="Li W."/>
            <person name="Guo W."/>
            <person name="Chen H."/>
            <person name="Zhou L."/>
            <person name="Ni X."/>
            <person name="Tian J."/>
            <person name="Zhou Y."/>
            <person name="Sheng Y."/>
            <person name="Liu T."/>
            <person name="Pan Y."/>
            <person name="Xia L."/>
            <person name="Li J."/>
            <person name="Zhao F."/>
            <person name="Cao W."/>
        </authorList>
    </citation>
    <scope>NUCLEOTIDE SEQUENCE</scope>
    <source>
        <strain evidence="1">Hyas-2018</strain>
    </source>
</reference>
<accession>A0ACB7RWV8</accession>
<gene>
    <name evidence="1" type="ORF">HPB50_022649</name>
</gene>
<name>A0ACB7RWV8_HYAAI</name>
<organism evidence="1 2">
    <name type="scientific">Hyalomma asiaticum</name>
    <name type="common">Tick</name>
    <dbReference type="NCBI Taxonomy" id="266040"/>
    <lineage>
        <taxon>Eukaryota</taxon>
        <taxon>Metazoa</taxon>
        <taxon>Ecdysozoa</taxon>
        <taxon>Arthropoda</taxon>
        <taxon>Chelicerata</taxon>
        <taxon>Arachnida</taxon>
        <taxon>Acari</taxon>
        <taxon>Parasitiformes</taxon>
        <taxon>Ixodida</taxon>
        <taxon>Ixodoidea</taxon>
        <taxon>Ixodidae</taxon>
        <taxon>Hyalomminae</taxon>
        <taxon>Hyalomma</taxon>
    </lineage>
</organism>
<protein>
    <submittedName>
        <fullName evidence="1">Uncharacterized protein</fullName>
    </submittedName>
</protein>
<dbReference type="EMBL" id="CM023487">
    <property type="protein sequence ID" value="KAH6926880.1"/>
    <property type="molecule type" value="Genomic_DNA"/>
</dbReference>
<evidence type="ECO:0000313" key="2">
    <source>
        <dbReference type="Proteomes" id="UP000821845"/>
    </source>
</evidence>
<proteinExistence type="predicted"/>
<sequence>MPKSLSRMIVRFSVDLHKELLHSRKDRRENVTSSPFSIAAALSMTLAGSRGNTGDELLAALRGKDKLHEHFASFLPKLSSHSHKLQFHLANRIYSDQKFPVADEYANFLNSTYVSAVVSVDFEKHSDTVRCDINEWVKAVTESKIVDLLTPGSVSPSTNVLLVNAVYLKGLWESPFPASSTSRRDFNVNSKTKIQVDMMCQRQAFAISHSVELSVRAIEMPYRGGRTSMVILLPDEIDGLSHLEHHLSHGKLSNIVADLKETPNVEVIMPKLLLQQCLYLKDTLMAMGVNDLFSTKCDLSGMFKSGHPVVSDMVHKVYLQVDEDGTDAAVATPAMTAAPSTSPPTPTEKTEFVVDHPFMLLVLKSKSDVVLFMSSVRHP</sequence>
<dbReference type="Proteomes" id="UP000821845">
    <property type="component" value="Chromosome 7"/>
</dbReference>
<keyword evidence="2" id="KW-1185">Reference proteome</keyword>
<comment type="caution">
    <text evidence="1">The sequence shown here is derived from an EMBL/GenBank/DDBJ whole genome shotgun (WGS) entry which is preliminary data.</text>
</comment>
<evidence type="ECO:0000313" key="1">
    <source>
        <dbReference type="EMBL" id="KAH6926880.1"/>
    </source>
</evidence>